<dbReference type="OrthoDB" id="9783944at2"/>
<evidence type="ECO:0000313" key="3">
    <source>
        <dbReference type="Proteomes" id="UP000009311"/>
    </source>
</evidence>
<name>I7LDD4_9LACO</name>
<accession>I7LDD4</accession>
<keyword evidence="3" id="KW-1185">Reference proteome</keyword>
<gene>
    <name evidence="2" type="ORF">BN53_01585</name>
</gene>
<dbReference type="AlphaFoldDB" id="I7LDD4"/>
<feature type="region of interest" description="Disordered" evidence="1">
    <location>
        <begin position="1"/>
        <end position="23"/>
    </location>
</feature>
<evidence type="ECO:0008006" key="4">
    <source>
        <dbReference type="Google" id="ProtNLM"/>
    </source>
</evidence>
<dbReference type="STRING" id="1423790.BN53_01585"/>
<reference evidence="2 3" key="1">
    <citation type="submission" date="2012-06" db="EMBL/GenBank/DDBJ databases">
        <title>Draft Genome Sequence of Lactobacillus pasteurii CRBIP 24.76T.</title>
        <authorList>
            <person name="Cousin S."/>
            <person name="Bouchier C."/>
            <person name="Loux V."/>
            <person name="Ma L."/>
            <person name="Creno S."/>
            <person name="Bizet C."/>
            <person name="Clermont D."/>
        </authorList>
    </citation>
    <scope>NUCLEOTIDE SEQUENCE [LARGE SCALE GENOMIC DNA]</scope>
    <source>
        <strain evidence="3">CRBIP 24.76T</strain>
    </source>
</reference>
<dbReference type="RefSeq" id="WP_009559354.1">
    <property type="nucleotide sequence ID" value="NZ_AYZN01000009.1"/>
</dbReference>
<dbReference type="InterPro" id="IPR035940">
    <property type="entry name" value="CAP_sf"/>
</dbReference>
<dbReference type="Proteomes" id="UP000009311">
    <property type="component" value="Unassembled WGS sequence"/>
</dbReference>
<protein>
    <recommendedName>
        <fullName evidence="4">SCP domain-containing protein</fullName>
    </recommendedName>
</protein>
<dbReference type="Gene3D" id="3.40.33.10">
    <property type="entry name" value="CAP"/>
    <property type="match status" value="1"/>
</dbReference>
<sequence length="114" mass="13036">MKEELQQISRLDDLSGHTRPNGSRYYTIYPEYSLSKYRAGEEVGMTTATPQSMSPESFAQIRYNNMMFNDAGSNWGHRDDLLSKTHPYSEIAVSVGFVKVNGRTWACLVANLYW</sequence>
<dbReference type="EMBL" id="CAKD01000012">
    <property type="protein sequence ID" value="CCI84798.1"/>
    <property type="molecule type" value="Genomic_DNA"/>
</dbReference>
<evidence type="ECO:0000313" key="2">
    <source>
        <dbReference type="EMBL" id="CCI84798.1"/>
    </source>
</evidence>
<evidence type="ECO:0000256" key="1">
    <source>
        <dbReference type="SAM" id="MobiDB-lite"/>
    </source>
</evidence>
<organism evidence="2 3">
    <name type="scientific">Lactobacillus pasteurii DSM 23907 = CRBIP 24.76</name>
    <dbReference type="NCBI Taxonomy" id="1423790"/>
    <lineage>
        <taxon>Bacteria</taxon>
        <taxon>Bacillati</taxon>
        <taxon>Bacillota</taxon>
        <taxon>Bacilli</taxon>
        <taxon>Lactobacillales</taxon>
        <taxon>Lactobacillaceae</taxon>
        <taxon>Lactobacillus</taxon>
    </lineage>
</organism>
<comment type="caution">
    <text evidence="2">The sequence shown here is derived from an EMBL/GenBank/DDBJ whole genome shotgun (WGS) entry which is preliminary data.</text>
</comment>
<proteinExistence type="predicted"/>
<feature type="compositionally biased region" description="Basic and acidic residues" evidence="1">
    <location>
        <begin position="1"/>
        <end position="16"/>
    </location>
</feature>